<gene>
    <name evidence="3" type="ORF">B0I29_112217</name>
</gene>
<proteinExistence type="predicted"/>
<organism evidence="3 4">
    <name type="scientific">Actinoplanes lutulentus</name>
    <dbReference type="NCBI Taxonomy" id="1287878"/>
    <lineage>
        <taxon>Bacteria</taxon>
        <taxon>Bacillati</taxon>
        <taxon>Actinomycetota</taxon>
        <taxon>Actinomycetes</taxon>
        <taxon>Micromonosporales</taxon>
        <taxon>Micromonosporaceae</taxon>
        <taxon>Actinoplanes</taxon>
    </lineage>
</organism>
<keyword evidence="1" id="KW-0238">DNA-binding</keyword>
<dbReference type="PROSITE" id="PS00552">
    <property type="entry name" value="HTH_MERR_1"/>
    <property type="match status" value="1"/>
</dbReference>
<dbReference type="OrthoDB" id="7849865at2"/>
<name>A0A327Z8T2_9ACTN</name>
<dbReference type="Proteomes" id="UP000249341">
    <property type="component" value="Unassembled WGS sequence"/>
</dbReference>
<evidence type="ECO:0000313" key="4">
    <source>
        <dbReference type="Proteomes" id="UP000249341"/>
    </source>
</evidence>
<evidence type="ECO:0000256" key="1">
    <source>
        <dbReference type="ARBA" id="ARBA00023125"/>
    </source>
</evidence>
<dbReference type="InterPro" id="IPR000551">
    <property type="entry name" value="MerR-type_HTH_dom"/>
</dbReference>
<dbReference type="AlphaFoldDB" id="A0A327Z8T2"/>
<dbReference type="InterPro" id="IPR009061">
    <property type="entry name" value="DNA-bd_dom_put_sf"/>
</dbReference>
<dbReference type="RefSeq" id="WP_111651532.1">
    <property type="nucleotide sequence ID" value="NZ_JACHWI010000002.1"/>
</dbReference>
<evidence type="ECO:0000259" key="2">
    <source>
        <dbReference type="PROSITE" id="PS50937"/>
    </source>
</evidence>
<dbReference type="SUPFAM" id="SSF55136">
    <property type="entry name" value="Probable bacterial effector-binding domain"/>
    <property type="match status" value="1"/>
</dbReference>
<evidence type="ECO:0000313" key="3">
    <source>
        <dbReference type="EMBL" id="RAK33185.1"/>
    </source>
</evidence>
<dbReference type="SMART" id="SM00422">
    <property type="entry name" value="HTH_MERR"/>
    <property type="match status" value="1"/>
</dbReference>
<dbReference type="Pfam" id="PF13411">
    <property type="entry name" value="MerR_1"/>
    <property type="match status" value="1"/>
</dbReference>
<dbReference type="PANTHER" id="PTHR30204:SF97">
    <property type="entry name" value="MERR FAMILY REGULATORY PROTEIN"/>
    <property type="match status" value="1"/>
</dbReference>
<dbReference type="EMBL" id="QLMJ01000012">
    <property type="protein sequence ID" value="RAK33185.1"/>
    <property type="molecule type" value="Genomic_DNA"/>
</dbReference>
<reference evidence="3 4" key="1">
    <citation type="submission" date="2018-06" db="EMBL/GenBank/DDBJ databases">
        <title>Genomic Encyclopedia of Type Strains, Phase III (KMG-III): the genomes of soil and plant-associated and newly described type strains.</title>
        <authorList>
            <person name="Whitman W."/>
        </authorList>
    </citation>
    <scope>NUCLEOTIDE SEQUENCE [LARGE SCALE GENOMIC DNA]</scope>
    <source>
        <strain evidence="3 4">CGMCC 4.7090</strain>
    </source>
</reference>
<dbReference type="GO" id="GO:0003700">
    <property type="term" value="F:DNA-binding transcription factor activity"/>
    <property type="evidence" value="ECO:0007669"/>
    <property type="project" value="InterPro"/>
</dbReference>
<dbReference type="Gene3D" id="3.20.80.10">
    <property type="entry name" value="Regulatory factor, effector binding domain"/>
    <property type="match status" value="1"/>
</dbReference>
<dbReference type="PANTHER" id="PTHR30204">
    <property type="entry name" value="REDOX-CYCLING DRUG-SENSING TRANSCRIPTIONAL ACTIVATOR SOXR"/>
    <property type="match status" value="1"/>
</dbReference>
<feature type="domain" description="HTH merR-type" evidence="2">
    <location>
        <begin position="1"/>
        <end position="71"/>
    </location>
</feature>
<accession>A0A327Z8T2</accession>
<dbReference type="InterPro" id="IPR047057">
    <property type="entry name" value="MerR_fam"/>
</dbReference>
<dbReference type="PROSITE" id="PS50937">
    <property type="entry name" value="HTH_MERR_2"/>
    <property type="match status" value="1"/>
</dbReference>
<dbReference type="SUPFAM" id="SSF46955">
    <property type="entry name" value="Putative DNA-binding domain"/>
    <property type="match status" value="1"/>
</dbReference>
<protein>
    <submittedName>
        <fullName evidence="3">MerR-like DNA binding protein</fullName>
    </submittedName>
</protein>
<sequence>MMTIGEFSRRAGLSVKALRLYEASGLLPPADVDTASSYRRYSAGQLDRAARISLLRRLGMPIAVIGELLDLPDAEAGRRLDRWWAGEEAAFSARRESYTWLRTRLAHGDEPDQVYPVRVVLLPARKVASLRFEVDQENLVPEMSAAEWEIRRHLDDQRAVTTGEHWVIYERAVTPESEAPIEVCVPFSGSVEPAGRITIRLEPERLVAFAEVTRDDCFYPRITQAYEAVHQHVTAAGVILTAPPREIYLDSWDRLGGADPFVHVAQPYEG</sequence>
<keyword evidence="4" id="KW-1185">Reference proteome</keyword>
<dbReference type="InterPro" id="IPR011256">
    <property type="entry name" value="Reg_factor_effector_dom_sf"/>
</dbReference>
<comment type="caution">
    <text evidence="3">The sequence shown here is derived from an EMBL/GenBank/DDBJ whole genome shotgun (WGS) entry which is preliminary data.</text>
</comment>
<dbReference type="Gene3D" id="1.10.1660.10">
    <property type="match status" value="1"/>
</dbReference>
<dbReference type="GO" id="GO:0003677">
    <property type="term" value="F:DNA binding"/>
    <property type="evidence" value="ECO:0007669"/>
    <property type="project" value="UniProtKB-KW"/>
</dbReference>